<dbReference type="AlphaFoldDB" id="A0A452QLE1"/>
<dbReference type="Ensembl" id="ENSUAMT00000006902.1">
    <property type="protein sequence ID" value="ENSUAMP00000006099.1"/>
    <property type="gene ID" value="ENSUAMG00000005375.1"/>
</dbReference>
<reference evidence="1" key="3">
    <citation type="submission" date="2025-09" db="UniProtKB">
        <authorList>
            <consortium name="Ensembl"/>
        </authorList>
    </citation>
    <scope>IDENTIFICATION</scope>
</reference>
<dbReference type="Proteomes" id="UP000291022">
    <property type="component" value="Unassembled WGS sequence"/>
</dbReference>
<dbReference type="GeneTree" id="ENSGT00950000183131"/>
<reference evidence="2" key="1">
    <citation type="submission" date="2016-06" db="EMBL/GenBank/DDBJ databases">
        <title>De novo assembly and RNA-Seq shows season-dependent expression and editing in black bear kidneys.</title>
        <authorList>
            <person name="Korstanje R."/>
            <person name="Srivastava A."/>
            <person name="Sarsani V.K."/>
            <person name="Sheehan S.M."/>
            <person name="Seger R.L."/>
            <person name="Barter M.E."/>
            <person name="Lindqvist C."/>
            <person name="Brody L.C."/>
            <person name="Mullikin J.C."/>
        </authorList>
    </citation>
    <scope>NUCLEOTIDE SEQUENCE [LARGE SCALE GENOMIC DNA]</scope>
</reference>
<dbReference type="PANTHER" id="PTHR12178">
    <property type="entry name" value="EF-HAND DOMAIN-CONTAINING PROTEIN"/>
    <property type="match status" value="1"/>
</dbReference>
<keyword evidence="2" id="KW-1185">Reference proteome</keyword>
<dbReference type="InterPro" id="IPR039862">
    <property type="entry name" value="NECAB1/2/3"/>
</dbReference>
<evidence type="ECO:0000313" key="2">
    <source>
        <dbReference type="Proteomes" id="UP000291022"/>
    </source>
</evidence>
<dbReference type="GO" id="GO:0042984">
    <property type="term" value="P:regulation of amyloid precursor protein biosynthetic process"/>
    <property type="evidence" value="ECO:0007669"/>
    <property type="project" value="TreeGrafter"/>
</dbReference>
<evidence type="ECO:0008006" key="3">
    <source>
        <dbReference type="Google" id="ProtNLM"/>
    </source>
</evidence>
<proteinExistence type="predicted"/>
<dbReference type="STRING" id="9643.ENSUAMP00000006099"/>
<dbReference type="PANTHER" id="PTHR12178:SF2">
    <property type="entry name" value="N-TERMINAL EF-HAND CALCIUM-BINDING PROTEIN 2"/>
    <property type="match status" value="1"/>
</dbReference>
<organism evidence="1 2">
    <name type="scientific">Ursus americanus</name>
    <name type="common">American black bear</name>
    <name type="synonym">Euarctos americanus</name>
    <dbReference type="NCBI Taxonomy" id="9643"/>
    <lineage>
        <taxon>Eukaryota</taxon>
        <taxon>Metazoa</taxon>
        <taxon>Chordata</taxon>
        <taxon>Craniata</taxon>
        <taxon>Vertebrata</taxon>
        <taxon>Euteleostomi</taxon>
        <taxon>Mammalia</taxon>
        <taxon>Eutheria</taxon>
        <taxon>Laurasiatheria</taxon>
        <taxon>Carnivora</taxon>
        <taxon>Caniformia</taxon>
        <taxon>Ursidae</taxon>
        <taxon>Ursus</taxon>
    </lineage>
</organism>
<sequence>MGDYEDVLASLETLNHSVLKAMGYTKKVYEGGSHVDQFVTRFLLKETANQIQSLLSSVESAVEAIEEQTSQIRCDPGTSPCHLGLCRTRPSAACWGCVLLGSWGTLGKVLHLSVPLFPQL</sequence>
<name>A0A452QLE1_URSAM</name>
<accession>A0A452QLE1</accession>
<evidence type="ECO:0000313" key="1">
    <source>
        <dbReference type="Ensembl" id="ENSUAMP00000006099.1"/>
    </source>
</evidence>
<dbReference type="GO" id="GO:0005737">
    <property type="term" value="C:cytoplasm"/>
    <property type="evidence" value="ECO:0007669"/>
    <property type="project" value="TreeGrafter"/>
</dbReference>
<protein>
    <recommendedName>
        <fullName evidence="3">N-terminal EF-hand calcium binding protein 2</fullName>
    </recommendedName>
</protein>
<reference evidence="1" key="2">
    <citation type="submission" date="2025-08" db="UniProtKB">
        <authorList>
            <consortium name="Ensembl"/>
        </authorList>
    </citation>
    <scope>IDENTIFICATION</scope>
</reference>